<name>G5HES0_9FIRM</name>
<comment type="caution">
    <text evidence="1">The sequence shown here is derived from an EMBL/GenBank/DDBJ whole genome shotgun (WGS) entry which is preliminary data.</text>
</comment>
<sequence length="61" mass="6785">MPQPFIKTSDCETAKRLLDSGFVLISEVAGIYTFVNDASKSIDVKFANDLKKLSFSNKLEI</sequence>
<dbReference type="AlphaFoldDB" id="G5HES0"/>
<proteinExistence type="predicted"/>
<reference evidence="1 2" key="1">
    <citation type="submission" date="2011-08" db="EMBL/GenBank/DDBJ databases">
        <title>The Genome Sequence of Clostridium citroniae WAL-17108.</title>
        <authorList>
            <consortium name="The Broad Institute Genome Sequencing Platform"/>
            <person name="Earl A."/>
            <person name="Ward D."/>
            <person name="Feldgarden M."/>
            <person name="Gevers D."/>
            <person name="Finegold S.M."/>
            <person name="Summanen P.H."/>
            <person name="Molitoris D.R."/>
            <person name="Vaisanen M.L."/>
            <person name="Daigneault M."/>
            <person name="Allen-Vercoe E."/>
            <person name="Young S.K."/>
            <person name="Zeng Q."/>
            <person name="Gargeya S."/>
            <person name="Fitzgerald M."/>
            <person name="Haas B."/>
            <person name="Abouelleil A."/>
            <person name="Alvarado L."/>
            <person name="Arachchi H.M."/>
            <person name="Berlin A."/>
            <person name="Brown A."/>
            <person name="Chapman S.B."/>
            <person name="Chen Z."/>
            <person name="Dunbar C."/>
            <person name="Freedman E."/>
            <person name="Gearin G."/>
            <person name="Gellesch M."/>
            <person name="Goldberg J."/>
            <person name="Griggs A."/>
            <person name="Gujja S."/>
            <person name="Heiman D."/>
            <person name="Howarth C."/>
            <person name="Larson L."/>
            <person name="Lui A."/>
            <person name="MacDonald P.J.P."/>
            <person name="Montmayeur A."/>
            <person name="Murphy C."/>
            <person name="Neiman D."/>
            <person name="Pearson M."/>
            <person name="Priest M."/>
            <person name="Roberts A."/>
            <person name="Saif S."/>
            <person name="Shea T."/>
            <person name="Shenoy N."/>
            <person name="Sisk P."/>
            <person name="Stolte C."/>
            <person name="Sykes S."/>
            <person name="Wortman J."/>
            <person name="Nusbaum C."/>
            <person name="Birren B."/>
        </authorList>
    </citation>
    <scope>NUCLEOTIDE SEQUENCE [LARGE SCALE GENOMIC DNA]</scope>
    <source>
        <strain evidence="1 2">WAL-17108</strain>
    </source>
</reference>
<accession>G5HES0</accession>
<organism evidence="1 2">
    <name type="scientific">[Clostridium] citroniae WAL-17108</name>
    <dbReference type="NCBI Taxonomy" id="742733"/>
    <lineage>
        <taxon>Bacteria</taxon>
        <taxon>Bacillati</taxon>
        <taxon>Bacillota</taxon>
        <taxon>Clostridia</taxon>
        <taxon>Lachnospirales</taxon>
        <taxon>Lachnospiraceae</taxon>
        <taxon>Enterocloster</taxon>
    </lineage>
</organism>
<dbReference type="HOGENOM" id="CLU_2914291_0_0_9"/>
<evidence type="ECO:0000313" key="2">
    <source>
        <dbReference type="Proteomes" id="UP000003763"/>
    </source>
</evidence>
<dbReference type="EMBL" id="ADLJ01000007">
    <property type="protein sequence ID" value="EHF00029.1"/>
    <property type="molecule type" value="Genomic_DNA"/>
</dbReference>
<protein>
    <submittedName>
        <fullName evidence="1">Uncharacterized protein</fullName>
    </submittedName>
</protein>
<gene>
    <name evidence="1" type="ORF">HMPREF9469_00943</name>
</gene>
<dbReference type="Proteomes" id="UP000003763">
    <property type="component" value="Unassembled WGS sequence"/>
</dbReference>
<evidence type="ECO:0000313" key="1">
    <source>
        <dbReference type="EMBL" id="EHF00029.1"/>
    </source>
</evidence>